<protein>
    <submittedName>
        <fullName evidence="1">Uncharacterized protein</fullName>
    </submittedName>
</protein>
<dbReference type="EMBL" id="JAEPBH010000035">
    <property type="protein sequence ID" value="MBK4716277.1"/>
    <property type="molecule type" value="Genomic_DNA"/>
</dbReference>
<gene>
    <name evidence="1" type="ORF">JJB97_13255</name>
</gene>
<dbReference type="RefSeq" id="WP_238714483.1">
    <property type="nucleotide sequence ID" value="NZ_JAEPBH010000035.1"/>
</dbReference>
<reference evidence="1" key="1">
    <citation type="submission" date="2021-01" db="EMBL/GenBank/DDBJ databases">
        <title>Intestinitalea alba gen. nov., sp. nov., a novel genus of the family Enterobacteriaceae, isolated from the gut of the plastic-eating mealworm Tenebrio molitor L.</title>
        <authorList>
            <person name="Yang Y."/>
        </authorList>
    </citation>
    <scope>NUCLEOTIDE SEQUENCE</scope>
    <source>
        <strain evidence="1">BIT-L3</strain>
    </source>
</reference>
<accession>A0A8K0V8M2</accession>
<dbReference type="AlphaFoldDB" id="A0A8K0V8M2"/>
<dbReference type="Proteomes" id="UP000659047">
    <property type="component" value="Unassembled WGS sequence"/>
</dbReference>
<organism evidence="1 2">
    <name type="scientific">Tenebrionibacter intestinalis</name>
    <dbReference type="NCBI Taxonomy" id="2799638"/>
    <lineage>
        <taxon>Bacteria</taxon>
        <taxon>Pseudomonadati</taxon>
        <taxon>Pseudomonadota</taxon>
        <taxon>Gammaproteobacteria</taxon>
        <taxon>Enterobacterales</taxon>
        <taxon>Enterobacteriaceae</taxon>
        <taxon>Tenebrionibacter/Tenebrionicola group</taxon>
        <taxon>Tenebrionibacter</taxon>
    </lineage>
</organism>
<keyword evidence="2" id="KW-1185">Reference proteome</keyword>
<comment type="caution">
    <text evidence="1">The sequence shown here is derived from an EMBL/GenBank/DDBJ whole genome shotgun (WGS) entry which is preliminary data.</text>
</comment>
<evidence type="ECO:0000313" key="1">
    <source>
        <dbReference type="EMBL" id="MBK4716277.1"/>
    </source>
</evidence>
<evidence type="ECO:0000313" key="2">
    <source>
        <dbReference type="Proteomes" id="UP000659047"/>
    </source>
</evidence>
<sequence>MPESVLYYPYNAWWLFVSERAVAIPASLRLQERKRDITEGKHNICIEVASGKRAAAWRVFQQAGNGQNNEYAMWKKT</sequence>
<name>A0A8K0V8M2_9ENTR</name>
<proteinExistence type="predicted"/>